<evidence type="ECO:0000313" key="5">
    <source>
        <dbReference type="Proteomes" id="UP001589585"/>
    </source>
</evidence>
<dbReference type="Pfam" id="PF07495">
    <property type="entry name" value="Y_Y_Y"/>
    <property type="match status" value="1"/>
</dbReference>
<keyword evidence="5" id="KW-1185">Reference proteome</keyword>
<dbReference type="InterPro" id="IPR036388">
    <property type="entry name" value="WH-like_DNA-bd_sf"/>
</dbReference>
<keyword evidence="1" id="KW-0597">Phosphoprotein</keyword>
<reference evidence="4 5" key="1">
    <citation type="submission" date="2024-09" db="EMBL/GenBank/DDBJ databases">
        <authorList>
            <person name="Sun Q."/>
            <person name="Mori K."/>
        </authorList>
    </citation>
    <scope>NUCLEOTIDE SEQUENCE [LARGE SCALE GENOMIC DNA]</scope>
    <source>
        <strain evidence="4 5">CECT 8622</strain>
    </source>
</reference>
<dbReference type="InterPro" id="IPR013783">
    <property type="entry name" value="Ig-like_fold"/>
</dbReference>
<accession>A0ABV5FBJ7</accession>
<dbReference type="PANTHER" id="PTHR43547:SF2">
    <property type="entry name" value="HYBRID SIGNAL TRANSDUCTION HISTIDINE KINASE C"/>
    <property type="match status" value="1"/>
</dbReference>
<dbReference type="RefSeq" id="WP_379861013.1">
    <property type="nucleotide sequence ID" value="NZ_JBHMFC010000033.1"/>
</dbReference>
<dbReference type="InterPro" id="IPR015943">
    <property type="entry name" value="WD40/YVTN_repeat-like_dom_sf"/>
</dbReference>
<evidence type="ECO:0000256" key="1">
    <source>
        <dbReference type="ARBA" id="ARBA00022553"/>
    </source>
</evidence>
<proteinExistence type="predicted"/>
<dbReference type="Proteomes" id="UP001589585">
    <property type="component" value="Unassembled WGS sequence"/>
</dbReference>
<sequence length="938" mass="109254">MKPFYFLFFILYALVFNTIKAQELPPIENFSPKHYRAANQNWMVSQCDNNYLYFANASGLLEYNGSTWNLYPTPNGSVVRSVNVIDDLIFTGFYMDFGYWKRDDFGTLHYTSLIDKLKVPLIKDEDFWKIVPYENRILFQSLDRIYIYNPIDESFIVIEAINKRAGIFILDKNIVFQNMDKGIFTIENGEAVLISDDPIVRNNTLVGAFLLHKQKILLTEDGKFYHLKETGITRWHIPADKDLVSENIYCSIQLNDKTIVLGTISNGIIHIDHSGQTIEKINKEKGLYNNTVLSIFEDHDHNLWLGLDNGISILNLKSHFQFYTDLKGKLGVVYTAKQFKENLYLGTNQGLFYKTTDVESGFKLVPNTEGQVWFLEELYGELFCGHNNGTYVIDNHQAHKISDFPGTWKIEKIKNMPHLLLQGNYKGLSILEKENDTWKFRNIVEGFDVSSRYFEFIDKNKLLLNNEYKGLFTLTFNDEFTKINHTINEPSHGYGSSLVTFNKHIYYTSNFEAKVLKYDFDNKAFFEDTLLTEKFYAKNNEIKGVLVSTPTTNTLWGFSDRNIISVSPGKFKNNLEVKNIPISSHFRRSLGIMGFENLACLKNGAFLIGASDGYAVLDINKFKTQKYDIKINVVQKKLKNTAYKTIALNGSSYFKSNENSFRFLFSVPEFSKYTHVEYQYQLEGFYNEWSLWSTEPSAYFSNLPFGTYSFKVRGRIGNTLTDQIETYNFTIDRPWYLSNLALFIYVGSLLLFTFLMHHAYKRHYKKQREKIVFDNQRELELKALENKQQLMRFNNDKLRQDVESKSRELGISTMSLIKKNEFLRSLKKEIIKVQNTKNIKPIIKIIDNNINNTDDWHTFEEAFNNADKDFLKKIKSIHPELTSNDLRLCAYLRLNLSSKEIAPLLNISSRSVEVKRYRLRKKMNLEHEASLSDYILGI</sequence>
<comment type="caution">
    <text evidence="4">The sequence shown here is derived from an EMBL/GenBank/DDBJ whole genome shotgun (WGS) entry which is preliminary data.</text>
</comment>
<evidence type="ECO:0000256" key="2">
    <source>
        <dbReference type="SAM" id="Phobius"/>
    </source>
</evidence>
<feature type="domain" description="HTH luxR-type" evidence="3">
    <location>
        <begin position="878"/>
        <end position="935"/>
    </location>
</feature>
<dbReference type="EMBL" id="JBHMFC010000033">
    <property type="protein sequence ID" value="MFB9056815.1"/>
    <property type="molecule type" value="Genomic_DNA"/>
</dbReference>
<dbReference type="SUPFAM" id="SSF46894">
    <property type="entry name" value="C-terminal effector domain of the bipartite response regulators"/>
    <property type="match status" value="1"/>
</dbReference>
<evidence type="ECO:0000259" key="3">
    <source>
        <dbReference type="SMART" id="SM00421"/>
    </source>
</evidence>
<dbReference type="InterPro" id="IPR011123">
    <property type="entry name" value="Y_Y_Y"/>
</dbReference>
<protein>
    <submittedName>
        <fullName evidence="4">Triple tyrosine motif-containing protein</fullName>
    </submittedName>
</protein>
<dbReference type="InterPro" id="IPR000792">
    <property type="entry name" value="Tscrpt_reg_LuxR_C"/>
</dbReference>
<keyword evidence="2" id="KW-1133">Transmembrane helix</keyword>
<keyword evidence="2" id="KW-0472">Membrane</keyword>
<dbReference type="Gene3D" id="2.130.10.10">
    <property type="entry name" value="YVTN repeat-like/Quinoprotein amine dehydrogenase"/>
    <property type="match status" value="1"/>
</dbReference>
<keyword evidence="2" id="KW-0812">Transmembrane</keyword>
<organism evidence="4 5">
    <name type="scientific">Mariniflexile ostreae</name>
    <dbReference type="NCBI Taxonomy" id="1520892"/>
    <lineage>
        <taxon>Bacteria</taxon>
        <taxon>Pseudomonadati</taxon>
        <taxon>Bacteroidota</taxon>
        <taxon>Flavobacteriia</taxon>
        <taxon>Flavobacteriales</taxon>
        <taxon>Flavobacteriaceae</taxon>
        <taxon>Mariniflexile</taxon>
    </lineage>
</organism>
<dbReference type="InterPro" id="IPR016032">
    <property type="entry name" value="Sig_transdc_resp-reg_C-effctor"/>
</dbReference>
<dbReference type="SMART" id="SM00421">
    <property type="entry name" value="HTH_LUXR"/>
    <property type="match status" value="1"/>
</dbReference>
<evidence type="ECO:0000313" key="4">
    <source>
        <dbReference type="EMBL" id="MFB9056815.1"/>
    </source>
</evidence>
<gene>
    <name evidence="4" type="ORF">ACFFU9_08685</name>
</gene>
<dbReference type="PANTHER" id="PTHR43547">
    <property type="entry name" value="TWO-COMPONENT HISTIDINE KINASE"/>
    <property type="match status" value="1"/>
</dbReference>
<dbReference type="Gene3D" id="1.10.10.10">
    <property type="entry name" value="Winged helix-like DNA-binding domain superfamily/Winged helix DNA-binding domain"/>
    <property type="match status" value="1"/>
</dbReference>
<name>A0ABV5FBJ7_9FLAO</name>
<feature type="transmembrane region" description="Helical" evidence="2">
    <location>
        <begin position="735"/>
        <end position="760"/>
    </location>
</feature>
<dbReference type="Gene3D" id="2.60.40.10">
    <property type="entry name" value="Immunoglobulins"/>
    <property type="match status" value="1"/>
</dbReference>